<dbReference type="Pfam" id="PF13556">
    <property type="entry name" value="HTH_30"/>
    <property type="match status" value="1"/>
</dbReference>
<evidence type="ECO:0000313" key="4">
    <source>
        <dbReference type="Proteomes" id="UP000595349"/>
    </source>
</evidence>
<sequence>MSDILTDVLQAAPFQLWAYSEGGGLRMITKQALDMPEQPDIFPLNAGDVAYTDGGFRDYKEYHFQYSYGKRLILRIESVVSLSKYEEEQLAIELPLFVHHTTEAQQKRLLQKLNESIGAITALTDLDALLSKILDTTMEVISEADIGVLWMYDETEDCLKVQKTSAEVNTRTMKNMRMKPGEGMVGTVFEKEKAALYPTHRDVLFAASTMSYDNLSILERSYPFGEAASVLCVPVKIRQITRCVLILYQFRYASFTKHELNLLQNFADQVGIALQNAELFDQLQEQNHLLAKRNDIHERLVSLSIQGKGAPAIRETLEDVLGFPLMLLSLFDDPVDSNASTFAAYHQNVIFERKRSLSTPFIVEDFREEVHEVLPIVGVGICLGYIICRKREPLSSLQRMALELGIPILALEFIREKSVTDHSFKASEEAFQTLLMAETTKELKEASRLLKIEEHRPVMILKFELEFDMDPSFINLYIHRFITDIMNDFKEKLSVLYTKGTTVVTLLYASRLEIDDIDAFLSRFTQENTNMRMRAGLGSQANQLSLLPRSYKEAEKALSHLEVKGEWECVMSYTDIGINRLFIDQPQEDLHAFIQDFFAPLNAIEGKEERLSETLETFMNNNRSAGQTARELYIHVNTLYQRLKKIEEILQISFHNSHDVLQVQLACYLRENVHEENKR</sequence>
<dbReference type="KEGG" id="scib:HUG20_10790"/>
<evidence type="ECO:0000313" key="3">
    <source>
        <dbReference type="EMBL" id="QQK80329.1"/>
    </source>
</evidence>
<dbReference type="InterPro" id="IPR025736">
    <property type="entry name" value="PucR_C-HTH_dom"/>
</dbReference>
<dbReference type="InterPro" id="IPR042070">
    <property type="entry name" value="PucR_C-HTH_sf"/>
</dbReference>
<dbReference type="Gene3D" id="3.30.450.40">
    <property type="match status" value="1"/>
</dbReference>
<dbReference type="InterPro" id="IPR041522">
    <property type="entry name" value="CdaR_GGDEF"/>
</dbReference>
<feature type="domain" description="GAF" evidence="2">
    <location>
        <begin position="125"/>
        <end position="284"/>
    </location>
</feature>
<dbReference type="PANTHER" id="PTHR33744:SF1">
    <property type="entry name" value="DNA-BINDING TRANSCRIPTIONAL ACTIVATOR ADER"/>
    <property type="match status" value="1"/>
</dbReference>
<evidence type="ECO:0000256" key="1">
    <source>
        <dbReference type="ARBA" id="ARBA00006754"/>
    </source>
</evidence>
<dbReference type="InterPro" id="IPR003018">
    <property type="entry name" value="GAF"/>
</dbReference>
<dbReference type="Pfam" id="PF13185">
    <property type="entry name" value="GAF_2"/>
    <property type="match status" value="1"/>
</dbReference>
<comment type="similarity">
    <text evidence="1">Belongs to the CdaR family.</text>
</comment>
<dbReference type="AlphaFoldDB" id="A0A7T7CFQ2"/>
<dbReference type="InterPro" id="IPR051448">
    <property type="entry name" value="CdaR-like_regulators"/>
</dbReference>
<evidence type="ECO:0000259" key="2">
    <source>
        <dbReference type="SMART" id="SM00065"/>
    </source>
</evidence>
<dbReference type="EMBL" id="CP054706">
    <property type="protein sequence ID" value="QQK80329.1"/>
    <property type="molecule type" value="Genomic_DNA"/>
</dbReference>
<name>A0A7T7CFQ2_9BACI</name>
<proteinExistence type="inferred from homology"/>
<dbReference type="Pfam" id="PF17853">
    <property type="entry name" value="GGDEF_2"/>
    <property type="match status" value="1"/>
</dbReference>
<dbReference type="InterPro" id="IPR029016">
    <property type="entry name" value="GAF-like_dom_sf"/>
</dbReference>
<dbReference type="SUPFAM" id="SSF55781">
    <property type="entry name" value="GAF domain-like"/>
    <property type="match status" value="1"/>
</dbReference>
<protein>
    <submittedName>
        <fullName evidence="3">Helix-turn-helix domain-containing protein</fullName>
    </submittedName>
</protein>
<keyword evidence="4" id="KW-1185">Reference proteome</keyword>
<dbReference type="RefSeq" id="WP_200084699.1">
    <property type="nucleotide sequence ID" value="NZ_CP054706.1"/>
</dbReference>
<dbReference type="SMART" id="SM00065">
    <property type="entry name" value="GAF"/>
    <property type="match status" value="1"/>
</dbReference>
<dbReference type="Gene3D" id="1.10.10.2840">
    <property type="entry name" value="PucR C-terminal helix-turn-helix domain"/>
    <property type="match status" value="1"/>
</dbReference>
<reference evidence="3 4" key="1">
    <citation type="submission" date="2020-06" db="EMBL/GenBank/DDBJ databases">
        <title>Genomic analysis of Salicibibacter sp. NKC21-4.</title>
        <authorList>
            <person name="Oh Y.J."/>
        </authorList>
    </citation>
    <scope>NUCLEOTIDE SEQUENCE [LARGE SCALE GENOMIC DNA]</scope>
    <source>
        <strain evidence="3 4">NKC21-4</strain>
    </source>
</reference>
<accession>A0A7T7CFQ2</accession>
<dbReference type="PANTHER" id="PTHR33744">
    <property type="entry name" value="CARBOHYDRATE DIACID REGULATOR"/>
    <property type="match status" value="1"/>
</dbReference>
<organism evidence="3 4">
    <name type="scientific">Salicibibacter cibi</name>
    <dbReference type="NCBI Taxonomy" id="2743001"/>
    <lineage>
        <taxon>Bacteria</taxon>
        <taxon>Bacillati</taxon>
        <taxon>Bacillota</taxon>
        <taxon>Bacilli</taxon>
        <taxon>Bacillales</taxon>
        <taxon>Bacillaceae</taxon>
        <taxon>Salicibibacter</taxon>
    </lineage>
</organism>
<dbReference type="Proteomes" id="UP000595349">
    <property type="component" value="Chromosome"/>
</dbReference>
<gene>
    <name evidence="3" type="ORF">HUG20_10790</name>
</gene>